<accession>A0ACB9E272</accession>
<sequence>MAESATGEDVDYVCMVDENDPTGRYDATMWLRKRVGVVAARDLPAEPSEEDCRQGLRSGMILCNVLNKIQPGSVPKVVKAPSPLLGTPDAEALAAYSENIKNFLIAIDNLGLPTFEPNDLEQGGYFLRVVNTVLAMKAYNEWKAKGGNESRKFSWSSPDGKFLRGYQPTKGGNSEYSTDQFDDGSDPGDECDFGPLFTLVSDLLMDREEEDIPIIVENILNKLKEEFEKRLAKETRRLNGEESDDGSGEGDEGGDDSSGSDSEKAKEQERINREKEMMELLKEKARRQAEEEEAKRAAEEAERIRREQELLEQQERARKEEEERIAREKERARREEEERIARAKKEEEERIAREQERIRKEKERELLEQQEKARLQAEAEKAARAAREQAKIERAKKRLAEKEAKKAAKEKAKAEKKAAKEKAKEEKKAAKDMSKEETKAAKEKEKEKAKEEKRAAKAKAKAEKKAAKEKAKEEELAKLEEERMSKEQDKEKAKKKREEEKAAKEQERLNKEKEKEEAKKKRQEEKAAKEKERARREMEKEKAKKLAEAKRIAKEEERKRREKELLELQEKAKQGEQLSLAKEKELLALQEKARKAEEKERLEEEKRAREEEERERQEEEERARLEEIERLEEEERLREKEERERQEEEERLRQLDEREKLEEEERKRKEEEKERLEEEERKRLEAERAKQEEDEEKARKEAEERAEKEKERLEKEEELRDQEERARKQEEYKKRMEQYNNLNANTATKKGLVERQDKDLQQLRTTISTAKAEVHTWKTACQEDSENLGGNVRTLCQAAAGYNKVLEENRKLYNTVQDLKGNIRGYCRIRPPLPGQENRPTSIDYTDKETVTIILPAKSGKEGRKASMFNNVFGPSSTQEEVFSDIQPLIRSVPDGFNICLFAYGQTGSGKTYTLTGPEDLNKETMGVNLRALNDLFLISEQRKELMTYTISINMLEIYNDEIRDLLVTDGRQCRPARSGQCKLSQGSVGSLRAVWASLGVSRSTPTSCLPVTTFLLDLGVVVVVIVALRQGSGSVGRARAMWANLGVSRSTSTSCLPLTIFLWDLGVVFVVVVVALRQVARPAQSSVGQLRGFQNKKGTNVPDATMVPVTSTDEVIDQIKICRKNRAGNDNSSRAHSFLTVYVVGKDKTSGSVVRGCMHLVDLAGSEKIEDSEDEATHIRNSLSALGDTMVALATKAKNVPYKSCKLTQLLQDALGAQAKIIMFILVHPDADEAGETLNTFKFIERFSTVEGGCGKSAEVRELKEQVAFYKAALAKRESGELPSHDVSTDSPRGGDGGAEEAPAAAAAKAAPAAAAAAPAASKPAAAASPAAKKPAAAAKAAPSKPAPKKK</sequence>
<reference evidence="2" key="1">
    <citation type="journal article" date="2022" name="Mol. Ecol. Resour.">
        <title>The genomes of chicory, endive, great burdock and yacon provide insights into Asteraceae palaeo-polyploidization history and plant inulin production.</title>
        <authorList>
            <person name="Fan W."/>
            <person name="Wang S."/>
            <person name="Wang H."/>
            <person name="Wang A."/>
            <person name="Jiang F."/>
            <person name="Liu H."/>
            <person name="Zhao H."/>
            <person name="Xu D."/>
            <person name="Zhang Y."/>
        </authorList>
    </citation>
    <scope>NUCLEOTIDE SEQUENCE [LARGE SCALE GENOMIC DNA]</scope>
    <source>
        <strain evidence="2">cv. Punajuju</strain>
    </source>
</reference>
<name>A0ACB9E272_CICIN</name>
<comment type="caution">
    <text evidence="1">The sequence shown here is derived from an EMBL/GenBank/DDBJ whole genome shotgun (WGS) entry which is preliminary data.</text>
</comment>
<proteinExistence type="predicted"/>
<dbReference type="EMBL" id="CM042012">
    <property type="protein sequence ID" value="KAI3752562.1"/>
    <property type="molecule type" value="Genomic_DNA"/>
</dbReference>
<keyword evidence="2" id="KW-1185">Reference proteome</keyword>
<protein>
    <submittedName>
        <fullName evidence="1">Uncharacterized protein</fullName>
    </submittedName>
</protein>
<organism evidence="1 2">
    <name type="scientific">Cichorium intybus</name>
    <name type="common">Chicory</name>
    <dbReference type="NCBI Taxonomy" id="13427"/>
    <lineage>
        <taxon>Eukaryota</taxon>
        <taxon>Viridiplantae</taxon>
        <taxon>Streptophyta</taxon>
        <taxon>Embryophyta</taxon>
        <taxon>Tracheophyta</taxon>
        <taxon>Spermatophyta</taxon>
        <taxon>Magnoliopsida</taxon>
        <taxon>eudicotyledons</taxon>
        <taxon>Gunneridae</taxon>
        <taxon>Pentapetalae</taxon>
        <taxon>asterids</taxon>
        <taxon>campanulids</taxon>
        <taxon>Asterales</taxon>
        <taxon>Asteraceae</taxon>
        <taxon>Cichorioideae</taxon>
        <taxon>Cichorieae</taxon>
        <taxon>Cichoriinae</taxon>
        <taxon>Cichorium</taxon>
    </lineage>
</organism>
<reference evidence="1 2" key="2">
    <citation type="journal article" date="2022" name="Mol. Ecol. Resour.">
        <title>The genomes of chicory, endive, great burdock and yacon provide insights into Asteraceae paleo-polyploidization history and plant inulin production.</title>
        <authorList>
            <person name="Fan W."/>
            <person name="Wang S."/>
            <person name="Wang H."/>
            <person name="Wang A."/>
            <person name="Jiang F."/>
            <person name="Liu H."/>
            <person name="Zhao H."/>
            <person name="Xu D."/>
            <person name="Zhang Y."/>
        </authorList>
    </citation>
    <scope>NUCLEOTIDE SEQUENCE [LARGE SCALE GENOMIC DNA]</scope>
    <source>
        <strain evidence="2">cv. Punajuju</strain>
        <tissue evidence="1">Leaves</tissue>
    </source>
</reference>
<dbReference type="Proteomes" id="UP001055811">
    <property type="component" value="Linkage Group LG04"/>
</dbReference>
<evidence type="ECO:0000313" key="1">
    <source>
        <dbReference type="EMBL" id="KAI3752562.1"/>
    </source>
</evidence>
<evidence type="ECO:0000313" key="2">
    <source>
        <dbReference type="Proteomes" id="UP001055811"/>
    </source>
</evidence>
<gene>
    <name evidence="1" type="ORF">L2E82_24596</name>
</gene>